<name>A0AAD5VBP9_9APHY</name>
<accession>A0AAD5VBP9</accession>
<evidence type="ECO:0000313" key="1">
    <source>
        <dbReference type="EMBL" id="KAJ3491352.1"/>
    </source>
</evidence>
<comment type="caution">
    <text evidence="1">The sequence shown here is derived from an EMBL/GenBank/DDBJ whole genome shotgun (WGS) entry which is preliminary data.</text>
</comment>
<reference evidence="1" key="1">
    <citation type="submission" date="2022-07" db="EMBL/GenBank/DDBJ databases">
        <title>Genome Sequence of Physisporinus lineatus.</title>
        <authorList>
            <person name="Buettner E."/>
        </authorList>
    </citation>
    <scope>NUCLEOTIDE SEQUENCE</scope>
    <source>
        <strain evidence="1">VT162</strain>
    </source>
</reference>
<protein>
    <submittedName>
        <fullName evidence="1">Uncharacterized protein</fullName>
    </submittedName>
</protein>
<dbReference type="Proteomes" id="UP001212997">
    <property type="component" value="Unassembled WGS sequence"/>
</dbReference>
<sequence>MLTLEGEVKELYKFAYGEEEYNRHCDTPGTVHGSKSLTIERSEEMTRSQPPPFVHQPYHDAESLYWVLVDVLLHAQPLERTNEVDLGNFWGARKIIHDHAIFPKPYFDPRDKF</sequence>
<organism evidence="1 2">
    <name type="scientific">Meripilus lineatus</name>
    <dbReference type="NCBI Taxonomy" id="2056292"/>
    <lineage>
        <taxon>Eukaryota</taxon>
        <taxon>Fungi</taxon>
        <taxon>Dikarya</taxon>
        <taxon>Basidiomycota</taxon>
        <taxon>Agaricomycotina</taxon>
        <taxon>Agaricomycetes</taxon>
        <taxon>Polyporales</taxon>
        <taxon>Meripilaceae</taxon>
        <taxon>Meripilus</taxon>
    </lineage>
</organism>
<gene>
    <name evidence="1" type="ORF">NLI96_g772</name>
</gene>
<dbReference type="EMBL" id="JANAWD010000013">
    <property type="protein sequence ID" value="KAJ3491352.1"/>
    <property type="molecule type" value="Genomic_DNA"/>
</dbReference>
<evidence type="ECO:0000313" key="2">
    <source>
        <dbReference type="Proteomes" id="UP001212997"/>
    </source>
</evidence>
<proteinExistence type="predicted"/>
<keyword evidence="2" id="KW-1185">Reference proteome</keyword>
<dbReference type="AlphaFoldDB" id="A0AAD5VBP9"/>